<keyword evidence="3" id="KW-1185">Reference proteome</keyword>
<comment type="caution">
    <text evidence="2">The sequence shown here is derived from an EMBL/GenBank/DDBJ whole genome shotgun (WGS) entry which is preliminary data.</text>
</comment>
<accession>A0AAD8M2N4</accession>
<protein>
    <submittedName>
        <fullName evidence="2">Uncharacterized protein</fullName>
    </submittedName>
</protein>
<name>A0AAD8M2N4_9APIA</name>
<feature type="compositionally biased region" description="Low complexity" evidence="1">
    <location>
        <begin position="94"/>
        <end position="109"/>
    </location>
</feature>
<dbReference type="AlphaFoldDB" id="A0AAD8M2N4"/>
<evidence type="ECO:0000313" key="3">
    <source>
        <dbReference type="Proteomes" id="UP001237642"/>
    </source>
</evidence>
<organism evidence="2 3">
    <name type="scientific">Heracleum sosnowskyi</name>
    <dbReference type="NCBI Taxonomy" id="360622"/>
    <lineage>
        <taxon>Eukaryota</taxon>
        <taxon>Viridiplantae</taxon>
        <taxon>Streptophyta</taxon>
        <taxon>Embryophyta</taxon>
        <taxon>Tracheophyta</taxon>
        <taxon>Spermatophyta</taxon>
        <taxon>Magnoliopsida</taxon>
        <taxon>eudicotyledons</taxon>
        <taxon>Gunneridae</taxon>
        <taxon>Pentapetalae</taxon>
        <taxon>asterids</taxon>
        <taxon>campanulids</taxon>
        <taxon>Apiales</taxon>
        <taxon>Apiaceae</taxon>
        <taxon>Apioideae</taxon>
        <taxon>apioid superclade</taxon>
        <taxon>Tordylieae</taxon>
        <taxon>Tordyliinae</taxon>
        <taxon>Heracleum</taxon>
    </lineage>
</organism>
<proteinExistence type="predicted"/>
<feature type="region of interest" description="Disordered" evidence="1">
    <location>
        <begin position="90"/>
        <end position="116"/>
    </location>
</feature>
<evidence type="ECO:0000313" key="2">
    <source>
        <dbReference type="EMBL" id="KAK1359730.1"/>
    </source>
</evidence>
<evidence type="ECO:0000256" key="1">
    <source>
        <dbReference type="SAM" id="MobiDB-lite"/>
    </source>
</evidence>
<sequence length="116" mass="13320">MGKSLEGTLYKMFKQYKSKFASNKKRNEARENIVEENLGQVHPSQLLRMKFEKDIGMISSDDWMRSTAKAINVEEDPEEMRQLDEALEKMNVDASSTAASATGTNQPQTQEEEQEW</sequence>
<gene>
    <name evidence="2" type="ORF">POM88_044204</name>
</gene>
<dbReference type="EMBL" id="JAUIZM010000010">
    <property type="protein sequence ID" value="KAK1359730.1"/>
    <property type="molecule type" value="Genomic_DNA"/>
</dbReference>
<dbReference type="Proteomes" id="UP001237642">
    <property type="component" value="Unassembled WGS sequence"/>
</dbReference>
<reference evidence="2" key="1">
    <citation type="submission" date="2023-02" db="EMBL/GenBank/DDBJ databases">
        <title>Genome of toxic invasive species Heracleum sosnowskyi carries increased number of genes despite the absence of recent whole-genome duplications.</title>
        <authorList>
            <person name="Schelkunov M."/>
            <person name="Shtratnikova V."/>
            <person name="Makarenko M."/>
            <person name="Klepikova A."/>
            <person name="Omelchenko D."/>
            <person name="Novikova G."/>
            <person name="Obukhova E."/>
            <person name="Bogdanov V."/>
            <person name="Penin A."/>
            <person name="Logacheva M."/>
        </authorList>
    </citation>
    <scope>NUCLEOTIDE SEQUENCE</scope>
    <source>
        <strain evidence="2">Hsosn_3</strain>
        <tissue evidence="2">Leaf</tissue>
    </source>
</reference>
<reference evidence="2" key="2">
    <citation type="submission" date="2023-05" db="EMBL/GenBank/DDBJ databases">
        <authorList>
            <person name="Schelkunov M.I."/>
        </authorList>
    </citation>
    <scope>NUCLEOTIDE SEQUENCE</scope>
    <source>
        <strain evidence="2">Hsosn_3</strain>
        <tissue evidence="2">Leaf</tissue>
    </source>
</reference>